<dbReference type="Pfam" id="PF00190">
    <property type="entry name" value="Cupin_1"/>
    <property type="match status" value="2"/>
</dbReference>
<evidence type="ECO:0000259" key="3">
    <source>
        <dbReference type="SMART" id="SM00835"/>
    </source>
</evidence>
<protein>
    <recommendedName>
        <fullName evidence="3">Cupin type-1 domain-containing protein</fullName>
    </recommendedName>
</protein>
<dbReference type="InterPro" id="IPR050253">
    <property type="entry name" value="Seed_Storage-Functional"/>
</dbReference>
<name>A0AAN9K9K3_CANGL</name>
<keyword evidence="2" id="KW-0732">Signal</keyword>
<dbReference type="PANTHER" id="PTHR31189:SF2">
    <property type="entry name" value="RMLC-LIKE CUPINS SUPERFAMILY PROTEIN"/>
    <property type="match status" value="1"/>
</dbReference>
<feature type="domain" description="Cupin type-1" evidence="3">
    <location>
        <begin position="279"/>
        <end position="429"/>
    </location>
</feature>
<reference evidence="4 5" key="1">
    <citation type="submission" date="2024-01" db="EMBL/GenBank/DDBJ databases">
        <title>The genomes of 5 underutilized Papilionoideae crops provide insights into root nodulation and disease resistanc.</title>
        <authorList>
            <person name="Jiang F."/>
        </authorList>
    </citation>
    <scope>NUCLEOTIDE SEQUENCE [LARGE SCALE GENOMIC DNA]</scope>
    <source>
        <strain evidence="4">LVBAO_FW01</strain>
        <tissue evidence="4">Leaves</tissue>
    </source>
</reference>
<evidence type="ECO:0000256" key="1">
    <source>
        <dbReference type="SAM" id="MobiDB-lite"/>
    </source>
</evidence>
<dbReference type="Proteomes" id="UP001367508">
    <property type="component" value="Unassembled WGS sequence"/>
</dbReference>
<dbReference type="SUPFAM" id="SSF51182">
    <property type="entry name" value="RmlC-like cupins"/>
    <property type="match status" value="1"/>
</dbReference>
<dbReference type="AlphaFoldDB" id="A0AAN9K9K3"/>
<dbReference type="InterPro" id="IPR011051">
    <property type="entry name" value="RmlC_Cupin_sf"/>
</dbReference>
<organism evidence="4 5">
    <name type="scientific">Canavalia gladiata</name>
    <name type="common">Sword bean</name>
    <name type="synonym">Dolichos gladiatus</name>
    <dbReference type="NCBI Taxonomy" id="3824"/>
    <lineage>
        <taxon>Eukaryota</taxon>
        <taxon>Viridiplantae</taxon>
        <taxon>Streptophyta</taxon>
        <taxon>Embryophyta</taxon>
        <taxon>Tracheophyta</taxon>
        <taxon>Spermatophyta</taxon>
        <taxon>Magnoliopsida</taxon>
        <taxon>eudicotyledons</taxon>
        <taxon>Gunneridae</taxon>
        <taxon>Pentapetalae</taxon>
        <taxon>rosids</taxon>
        <taxon>fabids</taxon>
        <taxon>Fabales</taxon>
        <taxon>Fabaceae</taxon>
        <taxon>Papilionoideae</taxon>
        <taxon>50 kb inversion clade</taxon>
        <taxon>NPAAA clade</taxon>
        <taxon>indigoferoid/millettioid clade</taxon>
        <taxon>Phaseoleae</taxon>
        <taxon>Canavalia</taxon>
    </lineage>
</organism>
<sequence>MENITTLLLFLFVLSHGVAIAIGFHESEDGMASNELFLMHNSKRVIKTDAGEMRVLKSQGGRILHRRMHIGYITMEPQSLFIPQYLDSNLIIFIHTGDAKLGFVYDNELAERRLKTGDVYVIPAGSPFYFVNIGESHRLHIICSIDPSTNLGVDTFQSFFIGGGANSHSVLSGFQSVILETAFNESRTEIQKIFSKKVDGPIVYVGGSHAPSLWTKFLQLNKEDKQQHLKKMVQDQDQEEEEEEEKETSWSWRKLMEIVVGKENEKIKNKRSAGSPDSFNLHHDKKPDFKNAYGWSKALDGDEYPPLKQADIGIFHVLLSAGAMLVPHLNPIATEYGIALRGRGRVEIVSPNRSNATSIEIKEGDAFVVPKYFPFCQIASRNGVLELFGFTTSAGKTKPMFLAGAVSLIKTMMGPELAASFGVSEDTMHRVADAQHEAVILPSTWAA</sequence>
<dbReference type="SMART" id="SM00835">
    <property type="entry name" value="Cupin_1"/>
    <property type="match status" value="2"/>
</dbReference>
<feature type="domain" description="Cupin type-1" evidence="3">
    <location>
        <begin position="37"/>
        <end position="191"/>
    </location>
</feature>
<feature type="signal peptide" evidence="2">
    <location>
        <begin position="1"/>
        <end position="23"/>
    </location>
</feature>
<evidence type="ECO:0000256" key="2">
    <source>
        <dbReference type="SAM" id="SignalP"/>
    </source>
</evidence>
<evidence type="ECO:0000313" key="4">
    <source>
        <dbReference type="EMBL" id="KAK7312541.1"/>
    </source>
</evidence>
<dbReference type="CDD" id="cd02244">
    <property type="entry name" value="cupin_7S_vicilin-like_N"/>
    <property type="match status" value="1"/>
</dbReference>
<dbReference type="InterPro" id="IPR006045">
    <property type="entry name" value="Cupin_1"/>
</dbReference>
<feature type="region of interest" description="Disordered" evidence="1">
    <location>
        <begin position="228"/>
        <end position="248"/>
    </location>
</feature>
<dbReference type="EMBL" id="JAYMYQ010000009">
    <property type="protein sequence ID" value="KAK7312541.1"/>
    <property type="molecule type" value="Genomic_DNA"/>
</dbReference>
<gene>
    <name evidence="4" type="ORF">VNO77_36472</name>
</gene>
<proteinExistence type="predicted"/>
<comment type="caution">
    <text evidence="4">The sequence shown here is derived from an EMBL/GenBank/DDBJ whole genome shotgun (WGS) entry which is preliminary data.</text>
</comment>
<dbReference type="CDD" id="cd02245">
    <property type="entry name" value="cupin_7S_vicilin-like_C"/>
    <property type="match status" value="1"/>
</dbReference>
<feature type="chain" id="PRO_5042944935" description="Cupin type-1 domain-containing protein" evidence="2">
    <location>
        <begin position="24"/>
        <end position="447"/>
    </location>
</feature>
<accession>A0AAN9K9K3</accession>
<dbReference type="Gene3D" id="2.60.120.10">
    <property type="entry name" value="Jelly Rolls"/>
    <property type="match status" value="2"/>
</dbReference>
<dbReference type="PANTHER" id="PTHR31189">
    <property type="entry name" value="OS03G0336100 PROTEIN-RELATED"/>
    <property type="match status" value="1"/>
</dbReference>
<feature type="compositionally biased region" description="Acidic residues" evidence="1">
    <location>
        <begin position="236"/>
        <end position="246"/>
    </location>
</feature>
<evidence type="ECO:0000313" key="5">
    <source>
        <dbReference type="Proteomes" id="UP001367508"/>
    </source>
</evidence>
<dbReference type="InterPro" id="IPR014710">
    <property type="entry name" value="RmlC-like_jellyroll"/>
</dbReference>
<keyword evidence="5" id="KW-1185">Reference proteome</keyword>